<comment type="caution">
    <text evidence="4">The sequence shown here is derived from an EMBL/GenBank/DDBJ whole genome shotgun (WGS) entry which is preliminary data.</text>
</comment>
<organism evidence="4 5">
    <name type="scientific">Candidatus Aquitaenariimonas noxiae</name>
    <dbReference type="NCBI Taxonomy" id="1974741"/>
    <lineage>
        <taxon>Bacteria</taxon>
        <taxon>Pseudomonadati</taxon>
        <taxon>Candidatus Omnitrophota</taxon>
        <taxon>Candidatus Aquitaenariimonas</taxon>
    </lineage>
</organism>
<dbReference type="InterPro" id="IPR035484">
    <property type="entry name" value="SIS_PGI/PMI_1"/>
</dbReference>
<name>A0A2J0KSL4_9BACT</name>
<dbReference type="Proteomes" id="UP000230052">
    <property type="component" value="Unassembled WGS sequence"/>
</dbReference>
<evidence type="ECO:0000313" key="5">
    <source>
        <dbReference type="Proteomes" id="UP000230052"/>
    </source>
</evidence>
<protein>
    <submittedName>
        <fullName evidence="4">Bifunctional phosphoglucose/phosphomannose isomerase</fullName>
    </submittedName>
</protein>
<feature type="domain" description="SIS" evidence="3">
    <location>
        <begin position="38"/>
        <end position="179"/>
    </location>
</feature>
<dbReference type="NCBIfam" id="NF006426">
    <property type="entry name" value="PRK08674.1-6"/>
    <property type="match status" value="1"/>
</dbReference>
<dbReference type="SUPFAM" id="SSF53697">
    <property type="entry name" value="SIS domain"/>
    <property type="match status" value="1"/>
</dbReference>
<dbReference type="GO" id="GO:0097367">
    <property type="term" value="F:carbohydrate derivative binding"/>
    <property type="evidence" value="ECO:0007669"/>
    <property type="project" value="InterPro"/>
</dbReference>
<evidence type="ECO:0000313" key="4">
    <source>
        <dbReference type="EMBL" id="PIU40779.1"/>
    </source>
</evidence>
<dbReference type="CDD" id="cd05637">
    <property type="entry name" value="SIS_PGI_PMI_2"/>
    <property type="match status" value="1"/>
</dbReference>
<reference evidence="4 5" key="1">
    <citation type="submission" date="2017-09" db="EMBL/GenBank/DDBJ databases">
        <title>Depth-based differentiation of microbial function through sediment-hosted aquifers and enrichment of novel symbionts in the deep terrestrial subsurface.</title>
        <authorList>
            <person name="Probst A.J."/>
            <person name="Ladd B."/>
            <person name="Jarett J.K."/>
            <person name="Geller-Mcgrath D.E."/>
            <person name="Sieber C.M."/>
            <person name="Emerson J.B."/>
            <person name="Anantharaman K."/>
            <person name="Thomas B.C."/>
            <person name="Malmstrom R."/>
            <person name="Stieglmeier M."/>
            <person name="Klingl A."/>
            <person name="Woyke T."/>
            <person name="Ryan C.M."/>
            <person name="Banfield J.F."/>
        </authorList>
    </citation>
    <scope>NUCLEOTIDE SEQUENCE [LARGE SCALE GENOMIC DNA]</scope>
    <source>
        <strain evidence="4">CG07_land_8_20_14_0_80_42_15</strain>
    </source>
</reference>
<dbReference type="EMBL" id="PEWV01000079">
    <property type="protein sequence ID" value="PIU40779.1"/>
    <property type="molecule type" value="Genomic_DNA"/>
</dbReference>
<gene>
    <name evidence="4" type="ORF">COS99_08855</name>
</gene>
<dbReference type="InterPro" id="IPR046348">
    <property type="entry name" value="SIS_dom_sf"/>
</dbReference>
<comment type="similarity">
    <text evidence="1">Belongs to the PGI/PMI family.</text>
</comment>
<dbReference type="AlphaFoldDB" id="A0A2J0KSL4"/>
<dbReference type="GO" id="GO:1901135">
    <property type="term" value="P:carbohydrate derivative metabolic process"/>
    <property type="evidence" value="ECO:0007669"/>
    <property type="project" value="InterPro"/>
</dbReference>
<dbReference type="PROSITE" id="PS51464">
    <property type="entry name" value="SIS"/>
    <property type="match status" value="1"/>
</dbReference>
<dbReference type="CDD" id="cd05017">
    <property type="entry name" value="SIS_PGI_PMI_1"/>
    <property type="match status" value="1"/>
</dbReference>
<accession>A0A2J0KSL4</accession>
<dbReference type="GO" id="GO:0005975">
    <property type="term" value="P:carbohydrate metabolic process"/>
    <property type="evidence" value="ECO:0007669"/>
    <property type="project" value="InterPro"/>
</dbReference>
<evidence type="ECO:0000259" key="3">
    <source>
        <dbReference type="PROSITE" id="PS51464"/>
    </source>
</evidence>
<keyword evidence="2 4" id="KW-0413">Isomerase</keyword>
<dbReference type="InterPro" id="IPR019490">
    <property type="entry name" value="Glu6P/Mann6P_isomerase_C"/>
</dbReference>
<dbReference type="InterPro" id="IPR001347">
    <property type="entry name" value="SIS_dom"/>
</dbReference>
<dbReference type="NCBIfam" id="TIGR02128">
    <property type="entry name" value="G6PI_arch"/>
    <property type="match status" value="1"/>
</dbReference>
<proteinExistence type="inferred from homology"/>
<dbReference type="Pfam" id="PF10432">
    <property type="entry name" value="bact-PGI_C"/>
    <property type="match status" value="1"/>
</dbReference>
<dbReference type="GO" id="GO:0004476">
    <property type="term" value="F:mannose-6-phosphate isomerase activity"/>
    <property type="evidence" value="ECO:0007669"/>
    <property type="project" value="InterPro"/>
</dbReference>
<evidence type="ECO:0000256" key="2">
    <source>
        <dbReference type="ARBA" id="ARBA00023235"/>
    </source>
</evidence>
<dbReference type="GO" id="GO:0004347">
    <property type="term" value="F:glucose-6-phosphate isomerase activity"/>
    <property type="evidence" value="ECO:0007669"/>
    <property type="project" value="InterPro"/>
</dbReference>
<sequence length="350" mass="39256">MVSISSFNEFDKSDMLGIMLDFPNQCRIAKEIGERFKPSKKIMKPKLILWCGMGGSAIGGDVIASYLKDKINVSIIRNRHYDIPTYVDKDTLVLISSYSGNTEETRSCYAQAKSKRSTILMMTSGGKLAEAAVKNGDMLIVIPQGLPPRCALGYSSIPIIMAFSKLGLIGSCANEIDETIALLRKLKDRLSPMASKSSNISLKLAEQLYGKFPLIYASIDHFEPVAYRWRTQIEENAKSLASHHIFAEMNHNEIEGFEPFSKVSKDIVALYLRDKGDHPRIKRRMAIIKDIIKGKKVKLLEVNSMGESVLARIFSTIYIGDWVSLYLAVMNKVDPTPVHRIAYLKRRLGE</sequence>
<dbReference type="NCBIfam" id="NF006423">
    <property type="entry name" value="PRK08674.1-2"/>
    <property type="match status" value="1"/>
</dbReference>
<dbReference type="Gene3D" id="3.40.50.10490">
    <property type="entry name" value="Glucose-6-phosphate isomerase like protein, domain 1"/>
    <property type="match status" value="2"/>
</dbReference>
<evidence type="ECO:0000256" key="1">
    <source>
        <dbReference type="ARBA" id="ARBA00010523"/>
    </source>
</evidence>